<reference evidence="3" key="1">
    <citation type="submission" date="2021-04" db="EMBL/GenBank/DDBJ databases">
        <authorList>
            <consortium name="Wellcome Sanger Institute Data Sharing"/>
        </authorList>
    </citation>
    <scope>NUCLEOTIDE SEQUENCE [LARGE SCALE GENOMIC DNA]</scope>
</reference>
<dbReference type="PRINTS" id="PR00153">
    <property type="entry name" value="CSAPPISMRASE"/>
</dbReference>
<dbReference type="AlphaFoldDB" id="A0A671U8Q6"/>
<dbReference type="InterPro" id="IPR002130">
    <property type="entry name" value="Cyclophilin-type_PPIase_dom"/>
</dbReference>
<dbReference type="GO" id="GO:0061630">
    <property type="term" value="F:ubiquitin protein ligase activity"/>
    <property type="evidence" value="ECO:0007669"/>
    <property type="project" value="TreeGrafter"/>
</dbReference>
<dbReference type="PANTHER" id="PTHR45625">
    <property type="entry name" value="PEPTIDYL-PROLYL CIS-TRANS ISOMERASE-RELATED"/>
    <property type="match status" value="1"/>
</dbReference>
<dbReference type="GeneTree" id="ENSGT00940000153189"/>
<feature type="domain" description="PPIase cyclophilin-type" evidence="2">
    <location>
        <begin position="242"/>
        <end position="356"/>
    </location>
</feature>
<evidence type="ECO:0000256" key="1">
    <source>
        <dbReference type="SAM" id="MobiDB-lite"/>
    </source>
</evidence>
<sequence>ILTQIPKANFRRLPFDHCSLSLQPFEYPMCTEEGVVFDLVFSLWQQIESDSTARPPADFSFHLVPGKYHCPVLYNIFTNNSHIVANKVTGNVFSNEAVEQLNIKTKSFKDLLTDEPFTRKDIITLQDPTNLDKFNVSNFFHVKNNLKVLDPDEEKAKLDPAYHLNSTNLETRETLAELYKDYKGDQLLASTSKEPVAKKTDKLNAAHYSTGRVCASFTSTAMTPVTTHEADAIADDTVRYQYVKKKGYVRLHTNKGDLNVELHCDKSFWGKPFKDEFRPNLSHTGRGVLSMANSGPNTNKSQFFITFRSCTYLDRKHTVFGRIVGGFETLTAMENVESDPKSDKPKSEIKIISATVFVDPYEEADAQVLICVLQIAAERENELQKQEEEKQQTSIAQKKAKEEQAPKTFKAGVGKYINPATIKRSAPEDESGPSTSGVVAKKSKAKTSFGDFSSW</sequence>
<dbReference type="CDD" id="cd22249">
    <property type="entry name" value="UDM1_RNF168_RNF169-like"/>
    <property type="match status" value="1"/>
</dbReference>
<feature type="region of interest" description="Disordered" evidence="1">
    <location>
        <begin position="384"/>
        <end position="407"/>
    </location>
</feature>
<dbReference type="PROSITE" id="PS50072">
    <property type="entry name" value="CSA_PPIASE_2"/>
    <property type="match status" value="1"/>
</dbReference>
<dbReference type="SUPFAM" id="SSF50891">
    <property type="entry name" value="Cyclophilin-like"/>
    <property type="match status" value="1"/>
</dbReference>
<dbReference type="GO" id="GO:0071013">
    <property type="term" value="C:catalytic step 2 spliceosome"/>
    <property type="evidence" value="ECO:0007669"/>
    <property type="project" value="TreeGrafter"/>
</dbReference>
<proteinExistence type="predicted"/>
<dbReference type="GO" id="GO:0003755">
    <property type="term" value="F:peptidyl-prolyl cis-trans isomerase activity"/>
    <property type="evidence" value="ECO:0007669"/>
    <property type="project" value="InterPro"/>
</dbReference>
<evidence type="ECO:0000313" key="3">
    <source>
        <dbReference type="Ensembl" id="ENSSAUP00010010375.1"/>
    </source>
</evidence>
<dbReference type="Proteomes" id="UP000472265">
    <property type="component" value="Chromosome 5"/>
</dbReference>
<organism evidence="3 4">
    <name type="scientific">Sparus aurata</name>
    <name type="common">Gilthead sea bream</name>
    <dbReference type="NCBI Taxonomy" id="8175"/>
    <lineage>
        <taxon>Eukaryota</taxon>
        <taxon>Metazoa</taxon>
        <taxon>Chordata</taxon>
        <taxon>Craniata</taxon>
        <taxon>Vertebrata</taxon>
        <taxon>Euteleostomi</taxon>
        <taxon>Actinopterygii</taxon>
        <taxon>Neopterygii</taxon>
        <taxon>Teleostei</taxon>
        <taxon>Neoteleostei</taxon>
        <taxon>Acanthomorphata</taxon>
        <taxon>Eupercaria</taxon>
        <taxon>Spariformes</taxon>
        <taxon>Sparidae</taxon>
        <taxon>Sparus</taxon>
    </lineage>
</organism>
<accession>A0A671U8Q6</accession>
<name>A0A671U8Q6_SPAAU</name>
<dbReference type="Pfam" id="PF00160">
    <property type="entry name" value="Pro_isomerase"/>
    <property type="match status" value="1"/>
</dbReference>
<dbReference type="InterPro" id="IPR044666">
    <property type="entry name" value="Cyclophilin_A-like"/>
</dbReference>
<keyword evidence="4" id="KW-1185">Reference proteome</keyword>
<reference evidence="3" key="2">
    <citation type="submission" date="2025-08" db="UniProtKB">
        <authorList>
            <consortium name="Ensembl"/>
        </authorList>
    </citation>
    <scope>IDENTIFICATION</scope>
</reference>
<evidence type="ECO:0000313" key="4">
    <source>
        <dbReference type="Proteomes" id="UP000472265"/>
    </source>
</evidence>
<dbReference type="GO" id="GO:0000209">
    <property type="term" value="P:protein polyubiquitination"/>
    <property type="evidence" value="ECO:0007669"/>
    <property type="project" value="TreeGrafter"/>
</dbReference>
<evidence type="ECO:0000259" key="2">
    <source>
        <dbReference type="PROSITE" id="PS50072"/>
    </source>
</evidence>
<feature type="region of interest" description="Disordered" evidence="1">
    <location>
        <begin position="420"/>
        <end position="455"/>
    </location>
</feature>
<dbReference type="PANTHER" id="PTHR45625:SF1">
    <property type="entry name" value="RING-TYPE E3 UBIQUITIN-PROTEIN LIGASE PPIL2"/>
    <property type="match status" value="1"/>
</dbReference>
<dbReference type="Ensembl" id="ENSSAUT00010011019.1">
    <property type="protein sequence ID" value="ENSSAUP00010010375.1"/>
    <property type="gene ID" value="ENSSAUG00010004422.1"/>
</dbReference>
<dbReference type="InterPro" id="IPR029000">
    <property type="entry name" value="Cyclophilin-like_dom_sf"/>
</dbReference>
<dbReference type="Gene3D" id="2.40.100.10">
    <property type="entry name" value="Cyclophilin-like"/>
    <property type="match status" value="1"/>
</dbReference>
<gene>
    <name evidence="3" type="primary">PPIL2</name>
    <name evidence="3" type="synonym">ppil2</name>
</gene>
<reference evidence="3" key="3">
    <citation type="submission" date="2025-09" db="UniProtKB">
        <authorList>
            <consortium name="Ensembl"/>
        </authorList>
    </citation>
    <scope>IDENTIFICATION</scope>
</reference>
<protein>
    <submittedName>
        <fullName evidence="3">Peptidylprolyl isomerase (cyclophilin)-like 2</fullName>
    </submittedName>
</protein>